<dbReference type="EMBL" id="JARAKH010000306">
    <property type="protein sequence ID" value="KAK8374581.1"/>
    <property type="molecule type" value="Genomic_DNA"/>
</dbReference>
<dbReference type="Proteomes" id="UP001487740">
    <property type="component" value="Unassembled WGS sequence"/>
</dbReference>
<protein>
    <submittedName>
        <fullName evidence="1">Uncharacterized protein</fullName>
    </submittedName>
</protein>
<evidence type="ECO:0000313" key="2">
    <source>
        <dbReference type="Proteomes" id="UP001487740"/>
    </source>
</evidence>
<evidence type="ECO:0000313" key="1">
    <source>
        <dbReference type="EMBL" id="KAK8374581.1"/>
    </source>
</evidence>
<accession>A0AAW0SHK6</accession>
<name>A0AAW0SHK6_SCYPA</name>
<organism evidence="1 2">
    <name type="scientific">Scylla paramamosain</name>
    <name type="common">Mud crab</name>
    <dbReference type="NCBI Taxonomy" id="85552"/>
    <lineage>
        <taxon>Eukaryota</taxon>
        <taxon>Metazoa</taxon>
        <taxon>Ecdysozoa</taxon>
        <taxon>Arthropoda</taxon>
        <taxon>Crustacea</taxon>
        <taxon>Multicrustacea</taxon>
        <taxon>Malacostraca</taxon>
        <taxon>Eumalacostraca</taxon>
        <taxon>Eucarida</taxon>
        <taxon>Decapoda</taxon>
        <taxon>Pleocyemata</taxon>
        <taxon>Brachyura</taxon>
        <taxon>Eubrachyura</taxon>
        <taxon>Portunoidea</taxon>
        <taxon>Portunidae</taxon>
        <taxon>Portuninae</taxon>
        <taxon>Scylla</taxon>
    </lineage>
</organism>
<gene>
    <name evidence="1" type="ORF">O3P69_014230</name>
</gene>
<proteinExistence type="predicted"/>
<reference evidence="1 2" key="1">
    <citation type="submission" date="2023-03" db="EMBL/GenBank/DDBJ databases">
        <title>High-quality genome of Scylla paramamosain provides insights in environmental adaptation.</title>
        <authorList>
            <person name="Zhang L."/>
        </authorList>
    </citation>
    <scope>NUCLEOTIDE SEQUENCE [LARGE SCALE GENOMIC DNA]</scope>
    <source>
        <strain evidence="1">LZ_2023a</strain>
        <tissue evidence="1">Muscle</tissue>
    </source>
</reference>
<comment type="caution">
    <text evidence="1">The sequence shown here is derived from an EMBL/GenBank/DDBJ whole genome shotgun (WGS) entry which is preliminary data.</text>
</comment>
<keyword evidence="2" id="KW-1185">Reference proteome</keyword>
<sequence>MMNQAVAMVTVVGMIQMREVEFVPDGDMQLDKLCCSLVRLEFTCVPPSPSLTCRVVLLHFLSFMMEAGKV</sequence>
<dbReference type="AlphaFoldDB" id="A0AAW0SHK6"/>